<evidence type="ECO:0000259" key="5">
    <source>
        <dbReference type="SMART" id="SM00415"/>
    </source>
</evidence>
<dbReference type="GO" id="GO:0003700">
    <property type="term" value="F:DNA-binding transcription factor activity"/>
    <property type="evidence" value="ECO:0007669"/>
    <property type="project" value="InterPro"/>
</dbReference>
<dbReference type="SUPFAM" id="SSF46785">
    <property type="entry name" value="Winged helix' DNA-binding domain"/>
    <property type="match status" value="1"/>
</dbReference>
<dbReference type="PRINTS" id="PR00056">
    <property type="entry name" value="HSFDOMAIN"/>
</dbReference>
<dbReference type="AlphaFoldDB" id="A0A7S2HNK6"/>
<dbReference type="InterPro" id="IPR036388">
    <property type="entry name" value="WH-like_DNA-bd_sf"/>
</dbReference>
<evidence type="ECO:0000256" key="3">
    <source>
        <dbReference type="ARBA" id="ARBA00023242"/>
    </source>
</evidence>
<proteinExistence type="inferred from homology"/>
<organism evidence="6">
    <name type="scientific">Helicotheca tamesis</name>
    <dbReference type="NCBI Taxonomy" id="374047"/>
    <lineage>
        <taxon>Eukaryota</taxon>
        <taxon>Sar</taxon>
        <taxon>Stramenopiles</taxon>
        <taxon>Ochrophyta</taxon>
        <taxon>Bacillariophyta</taxon>
        <taxon>Mediophyceae</taxon>
        <taxon>Lithodesmiophycidae</taxon>
        <taxon>Lithodesmiales</taxon>
        <taxon>Lithodesmiaceae</taxon>
        <taxon>Helicotheca</taxon>
    </lineage>
</organism>
<reference evidence="6" key="1">
    <citation type="submission" date="2021-01" db="EMBL/GenBank/DDBJ databases">
        <authorList>
            <person name="Corre E."/>
            <person name="Pelletier E."/>
            <person name="Niang G."/>
            <person name="Scheremetjew M."/>
            <person name="Finn R."/>
            <person name="Kale V."/>
            <person name="Holt S."/>
            <person name="Cochrane G."/>
            <person name="Meng A."/>
            <person name="Brown T."/>
            <person name="Cohen L."/>
        </authorList>
    </citation>
    <scope>NUCLEOTIDE SEQUENCE</scope>
    <source>
        <strain evidence="6">CCMP826</strain>
    </source>
</reference>
<evidence type="ECO:0000256" key="4">
    <source>
        <dbReference type="RuleBase" id="RU004020"/>
    </source>
</evidence>
<keyword evidence="2" id="KW-0238">DNA-binding</keyword>
<comment type="subcellular location">
    <subcellularLocation>
        <location evidence="1">Nucleus</location>
    </subcellularLocation>
</comment>
<sequence length="351" mass="40483">MRDNTYHSDDKMYIYRDFSHVLDDKNKPLLSQPSPKDSKIDIKQEKFPVKLYEILSKKEFNDIITWMPHGRSWKVLKPDIFEQDVMPMFFEYSNYHSFNRLINAWSFRRVSSGPDKGSYYHELFLRGMPHLYEHMRRLCKKEKKMPMDTKHEPDFRKLASTRPLPELDDEEGPIHSNMSSTGPQTVEDIPSSQYCPDLSKLSAKLSSGSEVNKKVINNEPVGSTAMKLSLMERGNQWHAQHAIKQQYAGELELLVLQHRRNRFLSRALFSELFANTQPMRGGIIPEPNYVPYVGNVISTPGVSQQNLQSQLVLSAEPQVSNLLSQELGNCYAARRMRDIINGPHLHCAKSG</sequence>
<dbReference type="EMBL" id="HBGV01010765">
    <property type="protein sequence ID" value="CAD9495880.1"/>
    <property type="molecule type" value="Transcribed_RNA"/>
</dbReference>
<comment type="similarity">
    <text evidence="4">Belongs to the HSF family.</text>
</comment>
<dbReference type="PANTHER" id="PTHR10015:SF206">
    <property type="entry name" value="HSF-TYPE DNA-BINDING DOMAIN-CONTAINING PROTEIN"/>
    <property type="match status" value="1"/>
</dbReference>
<dbReference type="Gene3D" id="1.10.10.10">
    <property type="entry name" value="Winged helix-like DNA-binding domain superfamily/Winged helix DNA-binding domain"/>
    <property type="match status" value="1"/>
</dbReference>
<name>A0A7S2HNK6_9STRA</name>
<evidence type="ECO:0000256" key="1">
    <source>
        <dbReference type="ARBA" id="ARBA00004123"/>
    </source>
</evidence>
<dbReference type="InterPro" id="IPR000232">
    <property type="entry name" value="HSF_DNA-bd"/>
</dbReference>
<dbReference type="Pfam" id="PF00447">
    <property type="entry name" value="HSF_DNA-bind"/>
    <property type="match status" value="1"/>
</dbReference>
<dbReference type="GO" id="GO:0005634">
    <property type="term" value="C:nucleus"/>
    <property type="evidence" value="ECO:0007669"/>
    <property type="project" value="UniProtKB-SubCell"/>
</dbReference>
<gene>
    <name evidence="6" type="ORF">HTAM1171_LOCUS6628</name>
</gene>
<evidence type="ECO:0000313" key="6">
    <source>
        <dbReference type="EMBL" id="CAD9495880.1"/>
    </source>
</evidence>
<dbReference type="InterPro" id="IPR036390">
    <property type="entry name" value="WH_DNA-bd_sf"/>
</dbReference>
<protein>
    <recommendedName>
        <fullName evidence="5">HSF-type DNA-binding domain-containing protein</fullName>
    </recommendedName>
</protein>
<dbReference type="FunFam" id="1.10.10.10:FF:000479">
    <property type="entry name" value="Predicted protein"/>
    <property type="match status" value="1"/>
</dbReference>
<accession>A0A7S2HNK6</accession>
<keyword evidence="3" id="KW-0539">Nucleus</keyword>
<dbReference type="SMART" id="SM00415">
    <property type="entry name" value="HSF"/>
    <property type="match status" value="1"/>
</dbReference>
<feature type="domain" description="HSF-type DNA-binding" evidence="5">
    <location>
        <begin position="43"/>
        <end position="138"/>
    </location>
</feature>
<dbReference type="PANTHER" id="PTHR10015">
    <property type="entry name" value="HEAT SHOCK TRANSCRIPTION FACTOR"/>
    <property type="match status" value="1"/>
</dbReference>
<evidence type="ECO:0000256" key="2">
    <source>
        <dbReference type="ARBA" id="ARBA00023125"/>
    </source>
</evidence>
<dbReference type="GO" id="GO:0043565">
    <property type="term" value="F:sequence-specific DNA binding"/>
    <property type="evidence" value="ECO:0007669"/>
    <property type="project" value="InterPro"/>
</dbReference>